<organism evidence="6 7">
    <name type="scientific">Anaerosacchariphilus polymeriproducens</name>
    <dbReference type="NCBI Taxonomy" id="1812858"/>
    <lineage>
        <taxon>Bacteria</taxon>
        <taxon>Bacillati</taxon>
        <taxon>Bacillota</taxon>
        <taxon>Clostridia</taxon>
        <taxon>Lachnospirales</taxon>
        <taxon>Lachnospiraceae</taxon>
        <taxon>Anaerosacchariphilus</taxon>
    </lineage>
</organism>
<dbReference type="Pfam" id="PF00072">
    <property type="entry name" value="Response_reg"/>
    <property type="match status" value="1"/>
</dbReference>
<evidence type="ECO:0000313" key="6">
    <source>
        <dbReference type="EMBL" id="RDU23678.1"/>
    </source>
</evidence>
<evidence type="ECO:0000256" key="1">
    <source>
        <dbReference type="ARBA" id="ARBA00018672"/>
    </source>
</evidence>
<proteinExistence type="predicted"/>
<dbReference type="OrthoDB" id="9797769at2"/>
<dbReference type="RefSeq" id="WP_115481547.1">
    <property type="nucleotide sequence ID" value="NZ_QRCT01000019.1"/>
</dbReference>
<dbReference type="InterPro" id="IPR001789">
    <property type="entry name" value="Sig_transdc_resp-reg_receiver"/>
</dbReference>
<protein>
    <recommendedName>
        <fullName evidence="1">Stage 0 sporulation protein A homolog</fullName>
    </recommendedName>
</protein>
<dbReference type="PROSITE" id="PS50110">
    <property type="entry name" value="RESPONSE_REGULATORY"/>
    <property type="match status" value="1"/>
</dbReference>
<dbReference type="PANTHER" id="PTHR43719:SF28">
    <property type="entry name" value="PEROXIDE STRESS-ACTIVATED HISTIDINE KINASE MAK1-RELATED"/>
    <property type="match status" value="1"/>
</dbReference>
<accession>A0A371AVT3</accession>
<evidence type="ECO:0000256" key="4">
    <source>
        <dbReference type="PROSITE-ProRule" id="PRU00169"/>
    </source>
</evidence>
<dbReference type="PANTHER" id="PTHR43719">
    <property type="entry name" value="TWO-COMPONENT HISTIDINE KINASE"/>
    <property type="match status" value="1"/>
</dbReference>
<dbReference type="Proteomes" id="UP000255036">
    <property type="component" value="Unassembled WGS sequence"/>
</dbReference>
<feature type="modified residue" description="4-aspartylphosphate" evidence="4">
    <location>
        <position position="55"/>
    </location>
</feature>
<dbReference type="AlphaFoldDB" id="A0A371AVT3"/>
<feature type="domain" description="Response regulatory" evidence="5">
    <location>
        <begin position="2"/>
        <end position="128"/>
    </location>
</feature>
<comment type="caution">
    <text evidence="6">The sequence shown here is derived from an EMBL/GenBank/DDBJ whole genome shotgun (WGS) entry which is preliminary data.</text>
</comment>
<dbReference type="InterPro" id="IPR050956">
    <property type="entry name" value="2C_system_His_kinase"/>
</dbReference>
<reference evidence="6 7" key="1">
    <citation type="submission" date="2018-07" db="EMBL/GenBank/DDBJ databases">
        <title>Anaerosacharophilus polymeroproducens gen. nov. sp. nov., an anaerobic bacterium isolated from salt field.</title>
        <authorList>
            <person name="Kim W."/>
            <person name="Yang S.-H."/>
            <person name="Oh J."/>
            <person name="Lee J.-H."/>
            <person name="Kwon K.K."/>
        </authorList>
    </citation>
    <scope>NUCLEOTIDE SEQUENCE [LARGE SCALE GENOMIC DNA]</scope>
    <source>
        <strain evidence="6 7">MCWD5</strain>
    </source>
</reference>
<dbReference type="SUPFAM" id="SSF52172">
    <property type="entry name" value="CheY-like"/>
    <property type="match status" value="1"/>
</dbReference>
<dbReference type="CDD" id="cd17546">
    <property type="entry name" value="REC_hyHK_CKI1_RcsC-like"/>
    <property type="match status" value="1"/>
</dbReference>
<evidence type="ECO:0000313" key="7">
    <source>
        <dbReference type="Proteomes" id="UP000255036"/>
    </source>
</evidence>
<dbReference type="GO" id="GO:0003677">
    <property type="term" value="F:DNA binding"/>
    <property type="evidence" value="ECO:0007669"/>
    <property type="project" value="UniProtKB-KW"/>
</dbReference>
<keyword evidence="6" id="KW-0238">DNA-binding</keyword>
<dbReference type="InterPro" id="IPR011006">
    <property type="entry name" value="CheY-like_superfamily"/>
</dbReference>
<evidence type="ECO:0000259" key="5">
    <source>
        <dbReference type="PROSITE" id="PS50110"/>
    </source>
</evidence>
<keyword evidence="7" id="KW-1185">Reference proteome</keyword>
<name>A0A371AVT3_9FIRM</name>
<evidence type="ECO:0000256" key="2">
    <source>
        <dbReference type="ARBA" id="ARBA00022553"/>
    </source>
</evidence>
<gene>
    <name evidence="6" type="ORF">DWV06_07405</name>
</gene>
<comment type="function">
    <text evidence="3">May play the central regulatory role in sporulation. It may be an element of the effector pathway responsible for the activation of sporulation genes in response to nutritional stress. Spo0A may act in concert with spo0H (a sigma factor) to control the expression of some genes that are critical to the sporulation process.</text>
</comment>
<dbReference type="SMART" id="SM00448">
    <property type="entry name" value="REC"/>
    <property type="match status" value="1"/>
</dbReference>
<keyword evidence="2 4" id="KW-0597">Phosphoprotein</keyword>
<dbReference type="GO" id="GO:0000160">
    <property type="term" value="P:phosphorelay signal transduction system"/>
    <property type="evidence" value="ECO:0007669"/>
    <property type="project" value="InterPro"/>
</dbReference>
<dbReference type="Gene3D" id="3.40.50.2300">
    <property type="match status" value="1"/>
</dbReference>
<sequence length="134" mass="15317">MRILIAEDDLTSRKFLFKILSQYGECDLVVDGLEALDAFLMSIKDKKPYELICLDIMMPKVDGVKVLKSIRDYEIHNSITPENRSKIIMTTALAETQFVQNAFEIGCDAYAAKPIDIVKFVEVLQKLELIQEKE</sequence>
<evidence type="ECO:0000256" key="3">
    <source>
        <dbReference type="ARBA" id="ARBA00024867"/>
    </source>
</evidence>
<dbReference type="EMBL" id="QRCT01000019">
    <property type="protein sequence ID" value="RDU23678.1"/>
    <property type="molecule type" value="Genomic_DNA"/>
</dbReference>